<keyword evidence="1" id="KW-0812">Transmembrane</keyword>
<feature type="transmembrane region" description="Helical" evidence="1">
    <location>
        <begin position="20"/>
        <end position="45"/>
    </location>
</feature>
<feature type="transmembrane region" description="Helical" evidence="1">
    <location>
        <begin position="87"/>
        <end position="111"/>
    </location>
</feature>
<accession>A0ABR8S4M1</accession>
<organism evidence="2 3">
    <name type="scientific">Microbacterium pullorum</name>
    <dbReference type="NCBI Taxonomy" id="2762236"/>
    <lineage>
        <taxon>Bacteria</taxon>
        <taxon>Bacillati</taxon>
        <taxon>Actinomycetota</taxon>
        <taxon>Actinomycetes</taxon>
        <taxon>Micrococcales</taxon>
        <taxon>Microbacteriaceae</taxon>
        <taxon>Microbacterium</taxon>
    </lineage>
</organism>
<feature type="transmembrane region" description="Helical" evidence="1">
    <location>
        <begin position="198"/>
        <end position="221"/>
    </location>
</feature>
<feature type="transmembrane region" description="Helical" evidence="1">
    <location>
        <begin position="57"/>
        <end position="75"/>
    </location>
</feature>
<evidence type="ECO:0000313" key="3">
    <source>
        <dbReference type="Proteomes" id="UP000648352"/>
    </source>
</evidence>
<dbReference type="RefSeq" id="WP_191719621.1">
    <property type="nucleotide sequence ID" value="NZ_JACSQP010000008.1"/>
</dbReference>
<keyword evidence="1" id="KW-0472">Membrane</keyword>
<keyword evidence="1" id="KW-1133">Transmembrane helix</keyword>
<evidence type="ECO:0008006" key="4">
    <source>
        <dbReference type="Google" id="ProtNLM"/>
    </source>
</evidence>
<reference evidence="2 3" key="1">
    <citation type="submission" date="2020-08" db="EMBL/GenBank/DDBJ databases">
        <title>A Genomic Blueprint of the Chicken Gut Microbiome.</title>
        <authorList>
            <person name="Gilroy R."/>
            <person name="Ravi A."/>
            <person name="Getino M."/>
            <person name="Pursley I."/>
            <person name="Horton D.L."/>
            <person name="Alikhan N.-F."/>
            <person name="Baker D."/>
            <person name="Gharbi K."/>
            <person name="Hall N."/>
            <person name="Watson M."/>
            <person name="Adriaenssens E.M."/>
            <person name="Foster-Nyarko E."/>
            <person name="Jarju S."/>
            <person name="Secka A."/>
            <person name="Antonio M."/>
            <person name="Oren A."/>
            <person name="Chaudhuri R."/>
            <person name="La Ragione R.M."/>
            <person name="Hildebrand F."/>
            <person name="Pallen M.J."/>
        </authorList>
    </citation>
    <scope>NUCLEOTIDE SEQUENCE [LARGE SCALE GENOMIC DNA]</scope>
    <source>
        <strain evidence="2 3">Sa4CUA7</strain>
    </source>
</reference>
<feature type="transmembrane region" description="Helical" evidence="1">
    <location>
        <begin position="131"/>
        <end position="154"/>
    </location>
</feature>
<comment type="caution">
    <text evidence="2">The sequence shown here is derived from an EMBL/GenBank/DDBJ whole genome shotgun (WGS) entry which is preliminary data.</text>
</comment>
<protein>
    <recommendedName>
        <fullName evidence="4">ABC transporter permease</fullName>
    </recommendedName>
</protein>
<dbReference type="Proteomes" id="UP000648352">
    <property type="component" value="Unassembled WGS sequence"/>
</dbReference>
<name>A0ABR8S4M1_9MICO</name>
<evidence type="ECO:0000313" key="2">
    <source>
        <dbReference type="EMBL" id="MBD7958421.1"/>
    </source>
</evidence>
<sequence length="231" mass="25000">MSRTINVARMQLVNRQTYIWIPLIVLAGSLVITLAIYGILANAGVEGPKYGGGAQAPLWYFAVVGIQALTLTFPFSQAMSVTRREFYLGTVLTATGTSAILGVVFVLGGLIEQATDGWGMNGYFFYLPWVWEAGPVAAGFVFFVLALLFFVCGFWGATIYKRFGNLWLTVVLVGLSLALVGLAWVITQTRSWGAVAEWLVAQSALGLALWGVGLIAVLGVISWRTLRRAVP</sequence>
<keyword evidence="3" id="KW-1185">Reference proteome</keyword>
<proteinExistence type="predicted"/>
<evidence type="ECO:0000256" key="1">
    <source>
        <dbReference type="SAM" id="Phobius"/>
    </source>
</evidence>
<dbReference type="EMBL" id="JACSQP010000008">
    <property type="protein sequence ID" value="MBD7958421.1"/>
    <property type="molecule type" value="Genomic_DNA"/>
</dbReference>
<feature type="transmembrane region" description="Helical" evidence="1">
    <location>
        <begin position="166"/>
        <end position="186"/>
    </location>
</feature>
<gene>
    <name evidence="2" type="ORF">H9651_12285</name>
</gene>